<reference evidence="3" key="2">
    <citation type="submission" date="2015-01" db="EMBL/GenBank/DDBJ databases">
        <title>Evolutionary Origins and Diversification of the Mycorrhizal Mutualists.</title>
        <authorList>
            <consortium name="DOE Joint Genome Institute"/>
            <consortium name="Mycorrhizal Genomics Consortium"/>
            <person name="Kohler A."/>
            <person name="Kuo A."/>
            <person name="Nagy L.G."/>
            <person name="Floudas D."/>
            <person name="Copeland A."/>
            <person name="Barry K.W."/>
            <person name="Cichocki N."/>
            <person name="Veneault-Fourrey C."/>
            <person name="LaButti K."/>
            <person name="Lindquist E.A."/>
            <person name="Lipzen A."/>
            <person name="Lundell T."/>
            <person name="Morin E."/>
            <person name="Murat C."/>
            <person name="Riley R."/>
            <person name="Ohm R."/>
            <person name="Sun H."/>
            <person name="Tunlid A."/>
            <person name="Henrissat B."/>
            <person name="Grigoriev I.V."/>
            <person name="Hibbett D.S."/>
            <person name="Martin F."/>
        </authorList>
    </citation>
    <scope>NUCLEOTIDE SEQUENCE [LARGE SCALE GENOMIC DNA]</scope>
    <source>
        <strain evidence="3">UH-Slu-Lm8-n1</strain>
    </source>
</reference>
<proteinExistence type="predicted"/>
<dbReference type="Proteomes" id="UP000054485">
    <property type="component" value="Unassembled WGS sequence"/>
</dbReference>
<protein>
    <submittedName>
        <fullName evidence="2">Uncharacterized protein</fullName>
    </submittedName>
</protein>
<keyword evidence="1" id="KW-0472">Membrane</keyword>
<reference evidence="2 3" key="1">
    <citation type="submission" date="2014-04" db="EMBL/GenBank/DDBJ databases">
        <authorList>
            <consortium name="DOE Joint Genome Institute"/>
            <person name="Kuo A."/>
            <person name="Ruytinx J."/>
            <person name="Rineau F."/>
            <person name="Colpaert J."/>
            <person name="Kohler A."/>
            <person name="Nagy L.G."/>
            <person name="Floudas D."/>
            <person name="Copeland A."/>
            <person name="Barry K.W."/>
            <person name="Cichocki N."/>
            <person name="Veneault-Fourrey C."/>
            <person name="LaButti K."/>
            <person name="Lindquist E.A."/>
            <person name="Lipzen A."/>
            <person name="Lundell T."/>
            <person name="Morin E."/>
            <person name="Murat C."/>
            <person name="Sun H."/>
            <person name="Tunlid A."/>
            <person name="Henrissat B."/>
            <person name="Grigoriev I.V."/>
            <person name="Hibbett D.S."/>
            <person name="Martin F."/>
            <person name="Nordberg H.P."/>
            <person name="Cantor M.N."/>
            <person name="Hua S.X."/>
        </authorList>
    </citation>
    <scope>NUCLEOTIDE SEQUENCE [LARGE SCALE GENOMIC DNA]</scope>
    <source>
        <strain evidence="2 3">UH-Slu-Lm8-n1</strain>
    </source>
</reference>
<dbReference type="AlphaFoldDB" id="A0A0D0B815"/>
<evidence type="ECO:0000256" key="1">
    <source>
        <dbReference type="SAM" id="Phobius"/>
    </source>
</evidence>
<evidence type="ECO:0000313" key="3">
    <source>
        <dbReference type="Proteomes" id="UP000054485"/>
    </source>
</evidence>
<accession>A0A0D0B815</accession>
<organism evidence="2 3">
    <name type="scientific">Suillus luteus UH-Slu-Lm8-n1</name>
    <dbReference type="NCBI Taxonomy" id="930992"/>
    <lineage>
        <taxon>Eukaryota</taxon>
        <taxon>Fungi</taxon>
        <taxon>Dikarya</taxon>
        <taxon>Basidiomycota</taxon>
        <taxon>Agaricomycotina</taxon>
        <taxon>Agaricomycetes</taxon>
        <taxon>Agaricomycetidae</taxon>
        <taxon>Boletales</taxon>
        <taxon>Suillineae</taxon>
        <taxon>Suillaceae</taxon>
        <taxon>Suillus</taxon>
    </lineage>
</organism>
<dbReference type="OrthoDB" id="2366471at2759"/>
<keyword evidence="1" id="KW-0812">Transmembrane</keyword>
<dbReference type="InParanoid" id="A0A0D0B815"/>
<name>A0A0D0B815_9AGAM</name>
<dbReference type="HOGENOM" id="CLU_025274_1_1_1"/>
<feature type="transmembrane region" description="Helical" evidence="1">
    <location>
        <begin position="156"/>
        <end position="175"/>
    </location>
</feature>
<sequence length="447" mass="49070">MYLPIPIRGPFSLDAAGVAGFFGGDETLSAMATVHLYRGRRWLGWYNSPGSYTVAKKYGQLANSRLWDGLFPGPNPEPAEAFGLDGKPGPRYVASLSGTDMTTGHLAYLTVQISKDLKRVTIQGEGSTETLPASVTVVHVGDVTDMRRVGMMSINHALLATIPITISIATCFSCAVVNDWLAFSLILLGIISSGITCFVIGTARLELRAPKTVTPGVPPGDGLLLTTRDVVVLKGSEKDVNAITKGHFLLGMHGQPEYRRVGLCSLLLLAQFMLQLLLIPQATLFGQAMFLSSLAVSWVYNSFLSSLESEKIQGNLLCKALKVEKDSIQKFCLQNRRSQAVFACSILSHGIETNEDFDAERMLSLFVPNKTKVWNLWRKKVASQLKSAYPSKNFHLTANEKESLCEEQYKLLETFLEDARLTFEAYRKCAPDLYSVPNTPTCEGKIV</sequence>
<evidence type="ECO:0000313" key="2">
    <source>
        <dbReference type="EMBL" id="KIK45954.1"/>
    </source>
</evidence>
<dbReference type="STRING" id="930992.A0A0D0B815"/>
<feature type="transmembrane region" description="Helical" evidence="1">
    <location>
        <begin position="261"/>
        <end position="278"/>
    </location>
</feature>
<dbReference type="EMBL" id="KN835165">
    <property type="protein sequence ID" value="KIK45954.1"/>
    <property type="molecule type" value="Genomic_DNA"/>
</dbReference>
<gene>
    <name evidence="2" type="ORF">CY34DRAFT_800967</name>
</gene>
<feature type="transmembrane region" description="Helical" evidence="1">
    <location>
        <begin position="181"/>
        <end position="201"/>
    </location>
</feature>
<keyword evidence="3" id="KW-1185">Reference proteome</keyword>
<keyword evidence="1" id="KW-1133">Transmembrane helix</keyword>